<dbReference type="InterPro" id="IPR038060">
    <property type="entry name" value="C12orf66-like_central_sf"/>
</dbReference>
<dbReference type="SUPFAM" id="SSF158548">
    <property type="entry name" value="FLJ32549 domain-like"/>
    <property type="match status" value="1"/>
</dbReference>
<dbReference type="AlphaFoldDB" id="A0A0D6MAH7"/>
<accession>A0A0D6MAH7</accession>
<dbReference type="SUPFAM" id="SSF160651">
    <property type="entry name" value="FLJ32549 C-terminal domain-like"/>
    <property type="match status" value="1"/>
</dbReference>
<dbReference type="PANTHER" id="PTHR31581:SF1">
    <property type="entry name" value="KICSTOR SUBUNIT 2"/>
    <property type="match status" value="1"/>
</dbReference>
<gene>
    <name evidence="2" type="ORF">ANCCEY_00216</name>
</gene>
<proteinExistence type="predicted"/>
<evidence type="ECO:0000313" key="2">
    <source>
        <dbReference type="EMBL" id="EPB80648.1"/>
    </source>
</evidence>
<protein>
    <submittedName>
        <fullName evidence="2">Uncharacterized protein</fullName>
    </submittedName>
</protein>
<dbReference type="GO" id="GO:0034198">
    <property type="term" value="P:cellular response to amino acid starvation"/>
    <property type="evidence" value="ECO:0007669"/>
    <property type="project" value="TreeGrafter"/>
</dbReference>
<feature type="transmembrane region" description="Helical" evidence="1">
    <location>
        <begin position="100"/>
        <end position="122"/>
    </location>
</feature>
<evidence type="ECO:0000256" key="1">
    <source>
        <dbReference type="SAM" id="Phobius"/>
    </source>
</evidence>
<dbReference type="Gene3D" id="3.30.450.240">
    <property type="match status" value="1"/>
</dbReference>
<dbReference type="GO" id="GO:0042149">
    <property type="term" value="P:cellular response to glucose starvation"/>
    <property type="evidence" value="ECO:0007669"/>
    <property type="project" value="TreeGrafter"/>
</dbReference>
<dbReference type="Gene3D" id="1.10.3450.30">
    <property type="match status" value="1"/>
</dbReference>
<name>A0A0D6MAH7_9BILA</name>
<keyword evidence="1" id="KW-1133">Transmembrane helix</keyword>
<reference evidence="2 3" key="1">
    <citation type="submission" date="2013-05" db="EMBL/GenBank/DDBJ databases">
        <title>Draft genome of the parasitic nematode Anyclostoma ceylanicum.</title>
        <authorList>
            <person name="Mitreva M."/>
        </authorList>
    </citation>
    <scope>NUCLEOTIDE SEQUENCE [LARGE SCALE GENOMIC DNA]</scope>
</reference>
<dbReference type="InterPro" id="IPR018544">
    <property type="entry name" value="KICS_2"/>
</dbReference>
<keyword evidence="1" id="KW-0472">Membrane</keyword>
<dbReference type="EMBL" id="KE124777">
    <property type="protein sequence ID" value="EPB80648.1"/>
    <property type="molecule type" value="Genomic_DNA"/>
</dbReference>
<dbReference type="GO" id="GO:1904262">
    <property type="term" value="P:negative regulation of TORC1 signaling"/>
    <property type="evidence" value="ECO:0007669"/>
    <property type="project" value="TreeGrafter"/>
</dbReference>
<evidence type="ECO:0000313" key="3">
    <source>
        <dbReference type="Proteomes" id="UP000054495"/>
    </source>
</evidence>
<organism evidence="2 3">
    <name type="scientific">Ancylostoma ceylanicum</name>
    <dbReference type="NCBI Taxonomy" id="53326"/>
    <lineage>
        <taxon>Eukaryota</taxon>
        <taxon>Metazoa</taxon>
        <taxon>Ecdysozoa</taxon>
        <taxon>Nematoda</taxon>
        <taxon>Chromadorea</taxon>
        <taxon>Rhabditida</taxon>
        <taxon>Rhabditina</taxon>
        <taxon>Rhabditomorpha</taxon>
        <taxon>Strongyloidea</taxon>
        <taxon>Ancylostomatidae</taxon>
        <taxon>Ancylostomatinae</taxon>
        <taxon>Ancylostoma</taxon>
    </lineage>
</organism>
<dbReference type="PANTHER" id="PTHR31581">
    <property type="entry name" value="KICSTOR COMPLEX PROTEIN C12ORF66"/>
    <property type="match status" value="1"/>
</dbReference>
<dbReference type="Proteomes" id="UP000054495">
    <property type="component" value="Unassembled WGS sequence"/>
</dbReference>
<dbReference type="Pfam" id="PF09404">
    <property type="entry name" value="C12orf66_like"/>
    <property type="match status" value="1"/>
</dbReference>
<sequence length="380" mass="43570">MNSEEDDEEVTEASEALEVSCISLDASEVNDVTSPSEAASCAFAQSTAPLFRLADIEQVIQEYGRLVEKFQFDQARETIEQYTQSTSKPVMIINEKDVCWASLLSALAMQMIALFSGILYMLEEYMFESLLQLKEIRERFDFWIRDSHCLNSVNKSVFYFFRSNEKLPRNRLINWLIQFYNLLMAKFSLYFTNVLANFCSVDDMKTVHTIDNGYNFISNANQLLKKTDAVCLAIVMDRETCAENFHGFGYHRLKDRFTPGPPTEPRKGVAALCPAVFRLPSPAEGHKSAQSHNDVFEKYQGHIYGFIESNLRHPSRSKYFYDAEKDHCMFGDIVEAKLYIVVVYNGRVCEKDTTVLTFIQHMTTSLRGSRLFLSLKNAAK</sequence>
<dbReference type="GO" id="GO:0061462">
    <property type="term" value="P:protein localization to lysosome"/>
    <property type="evidence" value="ECO:0007669"/>
    <property type="project" value="TreeGrafter"/>
</dbReference>
<keyword evidence="1" id="KW-0812">Transmembrane</keyword>
<keyword evidence="3" id="KW-1185">Reference proteome</keyword>